<name>A0ABQ2VL84_9PSEU</name>
<dbReference type="RefSeq" id="WP_189260059.1">
    <property type="nucleotide sequence ID" value="NZ_BMRE01000113.1"/>
</dbReference>
<dbReference type="Proteomes" id="UP000649573">
    <property type="component" value="Unassembled WGS sequence"/>
</dbReference>
<reference evidence="3" key="1">
    <citation type="journal article" date="2019" name="Int. J. Syst. Evol. Microbiol.">
        <title>The Global Catalogue of Microorganisms (GCM) 10K type strain sequencing project: providing services to taxonomists for standard genome sequencing and annotation.</title>
        <authorList>
            <consortium name="The Broad Institute Genomics Platform"/>
            <consortium name="The Broad Institute Genome Sequencing Center for Infectious Disease"/>
            <person name="Wu L."/>
            <person name="Ma J."/>
        </authorList>
    </citation>
    <scope>NUCLEOTIDE SEQUENCE [LARGE SCALE GENOMIC DNA]</scope>
    <source>
        <strain evidence="3">JCM 3296</strain>
    </source>
</reference>
<sequence length="112" mass="12224">MTVPRRIERISIAAAMLAQSLPAQPGRTDDMIHKAAATLVDALHEGHPPQRRLTAAANAIHDWWPRTDFALHWRTYQDAARAIVTALDHADQDTAPDQPNGGIDRPGAAHSP</sequence>
<accession>A0ABQ2VL84</accession>
<proteinExistence type="predicted"/>
<comment type="caution">
    <text evidence="2">The sequence shown here is derived from an EMBL/GenBank/DDBJ whole genome shotgun (WGS) entry which is preliminary data.</text>
</comment>
<keyword evidence="3" id="KW-1185">Reference proteome</keyword>
<protein>
    <submittedName>
        <fullName evidence="2">Uncharacterized protein</fullName>
    </submittedName>
</protein>
<dbReference type="EMBL" id="BMRE01000113">
    <property type="protein sequence ID" value="GGU87442.1"/>
    <property type="molecule type" value="Genomic_DNA"/>
</dbReference>
<evidence type="ECO:0000256" key="1">
    <source>
        <dbReference type="SAM" id="MobiDB-lite"/>
    </source>
</evidence>
<feature type="region of interest" description="Disordered" evidence="1">
    <location>
        <begin position="88"/>
        <end position="112"/>
    </location>
</feature>
<evidence type="ECO:0000313" key="2">
    <source>
        <dbReference type="EMBL" id="GGU87442.1"/>
    </source>
</evidence>
<evidence type="ECO:0000313" key="3">
    <source>
        <dbReference type="Proteomes" id="UP000649573"/>
    </source>
</evidence>
<organism evidence="2 3">
    <name type="scientific">Lentzea flava</name>
    <dbReference type="NCBI Taxonomy" id="103732"/>
    <lineage>
        <taxon>Bacteria</taxon>
        <taxon>Bacillati</taxon>
        <taxon>Actinomycetota</taxon>
        <taxon>Actinomycetes</taxon>
        <taxon>Pseudonocardiales</taxon>
        <taxon>Pseudonocardiaceae</taxon>
        <taxon>Lentzea</taxon>
    </lineage>
</organism>
<gene>
    <name evidence="2" type="ORF">GCM10010178_91550</name>
</gene>